<feature type="domain" description="C2H2-type" evidence="9">
    <location>
        <begin position="561"/>
        <end position="588"/>
    </location>
</feature>
<comment type="subcellular location">
    <subcellularLocation>
        <location evidence="1">Nucleus</location>
    </subcellularLocation>
</comment>
<feature type="domain" description="C2H2-type" evidence="9">
    <location>
        <begin position="619"/>
        <end position="646"/>
    </location>
</feature>
<evidence type="ECO:0000256" key="4">
    <source>
        <dbReference type="ARBA" id="ARBA00022833"/>
    </source>
</evidence>
<evidence type="ECO:0000313" key="11">
    <source>
        <dbReference type="RefSeq" id="XP_026764912.3"/>
    </source>
</evidence>
<evidence type="ECO:0000256" key="8">
    <source>
        <dbReference type="PROSITE-ProRule" id="PRU00042"/>
    </source>
</evidence>
<protein>
    <submittedName>
        <fullName evidence="11">Zinc finger protein 93-like isoform X1</fullName>
    </submittedName>
</protein>
<dbReference type="GO" id="GO:0005634">
    <property type="term" value="C:nucleus"/>
    <property type="evidence" value="ECO:0007669"/>
    <property type="project" value="UniProtKB-SubCell"/>
</dbReference>
<dbReference type="SMART" id="SM00355">
    <property type="entry name" value="ZnF_C2H2"/>
    <property type="match status" value="18"/>
</dbReference>
<feature type="domain" description="C2H2-type" evidence="9">
    <location>
        <begin position="711"/>
        <end position="738"/>
    </location>
</feature>
<dbReference type="RefSeq" id="XP_026764912.3">
    <property type="nucleotide sequence ID" value="XM_026909111.3"/>
</dbReference>
<dbReference type="InterPro" id="IPR013087">
    <property type="entry name" value="Znf_C2H2_type"/>
</dbReference>
<dbReference type="KEGG" id="gmw:113523230"/>
<evidence type="ECO:0000256" key="3">
    <source>
        <dbReference type="ARBA" id="ARBA00022737"/>
    </source>
</evidence>
<evidence type="ECO:0000256" key="2">
    <source>
        <dbReference type="ARBA" id="ARBA00022723"/>
    </source>
</evidence>
<evidence type="ECO:0000313" key="10">
    <source>
        <dbReference type="Proteomes" id="UP001652740"/>
    </source>
</evidence>
<feature type="domain" description="C2H2-type" evidence="9">
    <location>
        <begin position="767"/>
        <end position="795"/>
    </location>
</feature>
<name>A0A6J1X4X3_GALME</name>
<evidence type="ECO:0000256" key="1">
    <source>
        <dbReference type="ARBA" id="ARBA00004123"/>
    </source>
</evidence>
<keyword evidence="2" id="KW-0479">Metal-binding</keyword>
<evidence type="ECO:0000259" key="9">
    <source>
        <dbReference type="PROSITE" id="PS50157"/>
    </source>
</evidence>
<dbReference type="Proteomes" id="UP001652740">
    <property type="component" value="Unplaced"/>
</dbReference>
<feature type="domain" description="C2H2-type" evidence="9">
    <location>
        <begin position="533"/>
        <end position="560"/>
    </location>
</feature>
<evidence type="ECO:0000256" key="6">
    <source>
        <dbReference type="ARBA" id="ARBA00023163"/>
    </source>
</evidence>
<feature type="domain" description="C2H2-type" evidence="9">
    <location>
        <begin position="498"/>
        <end position="526"/>
    </location>
</feature>
<feature type="domain" description="C2H2-type" evidence="9">
    <location>
        <begin position="414"/>
        <end position="437"/>
    </location>
</feature>
<dbReference type="Gene3D" id="3.30.160.60">
    <property type="entry name" value="Classic Zinc Finger"/>
    <property type="match status" value="8"/>
</dbReference>
<dbReference type="InParanoid" id="A0A6J1X4X3"/>
<dbReference type="PROSITE" id="PS00028">
    <property type="entry name" value="ZINC_FINGER_C2H2_1"/>
    <property type="match status" value="12"/>
</dbReference>
<sequence>MTEEVNDQLPTNDPDLQIIKQKIRNLCQKNKFCGICLESSENLWTIDTEFDIIINNESQKKLIKDIVYYVFKEDVKSVLGSPFICNDCSRNAIQCYLFIYNTIKLSKIVNKYIEDLSMKITDLNNQLISDGSYENSNVVIILENESVHKHVDTKTITDSVGIEFGLNNVENAKTDINFNSNVHLTGNITEAEDQIQTDGTKGTNLEIYLKKRNIKRLKNTIYKCMKCKRVISTTKKWLQHERLCQISRITGKIQPLQCKICYETLKTKRLLSLHYKVHNKARCRLCFNIMPEETFLEHLKLNHEDDIYECEVCDHILYSPLALETHMKRKHGDPQCIMCLKHFKEADLKIHKCKYGCLDCREMPCIHYKYLVSYREQVMNQATKIMCLDCDYVCPKREALLGHVNREHLDHHPFTCAHCSQQFYSKVTLRNHLNRFHRENLMCQFCDLDFKSKTTFDEHVEICKWIKRQFKCDVCTSSFDTEEELSNHKNTKHNDGVFPCNLCNKQFYTILKLKEHMFRIHSGIQLKRRRTNLECPMCETKFDAKKELMQHIATHGPDARFPCKICNVDFDDIKKLHAHSRMHCDDVIKCNDCNKLITTAFFPQHMIYCNANKSTVNAYECETCGKTFQTESMLKLHKQAHLDPVECPICRKLIKPIYLKRHLKYTHTQKKLVKPKKNLKVVKCDWCGHMVTRKGELESHVNRFHLKIKPYECNICKKTFCGKERLKEHIQTHSTEHTRYCTICGKKYANRVCLKMHLRLHSGVTPYECDICGEKFRSSSIMNTHKIKKHTEKTICCPLCDTMFYLAREMRNHFKKVHWKNKDKKFDPRDVKELGKEYYYLFEDRRQPKVDENELVLY</sequence>
<keyword evidence="4" id="KW-0862">Zinc</keyword>
<dbReference type="GeneID" id="113523230"/>
<feature type="domain" description="C2H2-type" evidence="9">
    <location>
        <begin position="682"/>
        <end position="710"/>
    </location>
</feature>
<dbReference type="InterPro" id="IPR036236">
    <property type="entry name" value="Znf_C2H2_sf"/>
</dbReference>
<keyword evidence="5" id="KW-0805">Transcription regulation</keyword>
<gene>
    <name evidence="11" type="primary">LOC113523230</name>
</gene>
<keyword evidence="6" id="KW-0804">Transcription</keyword>
<evidence type="ECO:0000256" key="7">
    <source>
        <dbReference type="ARBA" id="ARBA00023242"/>
    </source>
</evidence>
<proteinExistence type="predicted"/>
<keyword evidence="7" id="KW-0539">Nucleus</keyword>
<feature type="domain" description="C2H2-type" evidence="9">
    <location>
        <begin position="739"/>
        <end position="766"/>
    </location>
</feature>
<dbReference type="AlphaFoldDB" id="A0A6J1X4X3"/>
<keyword evidence="8" id="KW-0863">Zinc-finger</keyword>
<keyword evidence="10" id="KW-1185">Reference proteome</keyword>
<keyword evidence="3" id="KW-0677">Repeat</keyword>
<dbReference type="GO" id="GO:0000981">
    <property type="term" value="F:DNA-binding transcription factor activity, RNA polymerase II-specific"/>
    <property type="evidence" value="ECO:0007669"/>
    <property type="project" value="TreeGrafter"/>
</dbReference>
<reference evidence="11" key="1">
    <citation type="submission" date="2025-08" db="UniProtKB">
        <authorList>
            <consortium name="RefSeq"/>
        </authorList>
    </citation>
    <scope>IDENTIFICATION</scope>
    <source>
        <tissue evidence="11">Whole larvae</tissue>
    </source>
</reference>
<accession>A0A6J1X4X3</accession>
<dbReference type="GO" id="GO:0000978">
    <property type="term" value="F:RNA polymerase II cis-regulatory region sequence-specific DNA binding"/>
    <property type="evidence" value="ECO:0007669"/>
    <property type="project" value="TreeGrafter"/>
</dbReference>
<feature type="domain" description="C2H2-type" evidence="9">
    <location>
        <begin position="470"/>
        <end position="493"/>
    </location>
</feature>
<organism evidence="10 11">
    <name type="scientific">Galleria mellonella</name>
    <name type="common">Greater wax moth</name>
    <dbReference type="NCBI Taxonomy" id="7137"/>
    <lineage>
        <taxon>Eukaryota</taxon>
        <taxon>Metazoa</taxon>
        <taxon>Ecdysozoa</taxon>
        <taxon>Arthropoda</taxon>
        <taxon>Hexapoda</taxon>
        <taxon>Insecta</taxon>
        <taxon>Pterygota</taxon>
        <taxon>Neoptera</taxon>
        <taxon>Endopterygota</taxon>
        <taxon>Lepidoptera</taxon>
        <taxon>Glossata</taxon>
        <taxon>Ditrysia</taxon>
        <taxon>Pyraloidea</taxon>
        <taxon>Pyralidae</taxon>
        <taxon>Galleriinae</taxon>
        <taxon>Galleria</taxon>
    </lineage>
</organism>
<dbReference type="PROSITE" id="PS50157">
    <property type="entry name" value="ZINC_FINGER_C2H2_2"/>
    <property type="match status" value="10"/>
</dbReference>
<dbReference type="Pfam" id="PF00096">
    <property type="entry name" value="zf-C2H2"/>
    <property type="match status" value="3"/>
</dbReference>
<dbReference type="GO" id="GO:0008270">
    <property type="term" value="F:zinc ion binding"/>
    <property type="evidence" value="ECO:0007669"/>
    <property type="project" value="UniProtKB-KW"/>
</dbReference>
<dbReference type="PANTHER" id="PTHR24399">
    <property type="entry name" value="ZINC FINGER AND BTB DOMAIN-CONTAINING"/>
    <property type="match status" value="1"/>
</dbReference>
<evidence type="ECO:0000256" key="5">
    <source>
        <dbReference type="ARBA" id="ARBA00023015"/>
    </source>
</evidence>
<dbReference type="SUPFAM" id="SSF57667">
    <property type="entry name" value="beta-beta-alpha zinc fingers"/>
    <property type="match status" value="6"/>
</dbReference>
<dbReference type="PANTHER" id="PTHR24399:SF23">
    <property type="entry name" value="C2H2-TYPE DOMAIN-CONTAINING PROTEIN"/>
    <property type="match status" value="1"/>
</dbReference>